<dbReference type="Gene3D" id="3.30.70.100">
    <property type="match status" value="1"/>
</dbReference>
<protein>
    <submittedName>
        <fullName evidence="2">Antibiotic biosynthesis monooxygenase</fullName>
    </submittedName>
</protein>
<sequence>MADMFLTITRANIKAGSEKDARALLEKSLLPSDGSKPSDHVPGLIGFGLMRSKKDPSMFGLATVWKDEASFDALAKNPNAKTGGHWVEKFMNFTNGDVKGEGFYIESL</sequence>
<dbReference type="Proteomes" id="UP000214603">
    <property type="component" value="Unassembled WGS sequence"/>
</dbReference>
<organism evidence="2 3">
    <name type="scientific">Candidimonas nitroreducens</name>
    <dbReference type="NCBI Taxonomy" id="683354"/>
    <lineage>
        <taxon>Bacteria</taxon>
        <taxon>Pseudomonadati</taxon>
        <taxon>Pseudomonadota</taxon>
        <taxon>Betaproteobacteria</taxon>
        <taxon>Burkholderiales</taxon>
        <taxon>Alcaligenaceae</taxon>
        <taxon>Candidimonas</taxon>
    </lineage>
</organism>
<evidence type="ECO:0000313" key="3">
    <source>
        <dbReference type="Proteomes" id="UP000214603"/>
    </source>
</evidence>
<proteinExistence type="predicted"/>
<evidence type="ECO:0000313" key="2">
    <source>
        <dbReference type="EMBL" id="OWT62094.1"/>
    </source>
</evidence>
<dbReference type="EMBL" id="NJIH01000004">
    <property type="protein sequence ID" value="OWT62094.1"/>
    <property type="molecule type" value="Genomic_DNA"/>
</dbReference>
<dbReference type="RefSeq" id="WP_088603182.1">
    <property type="nucleotide sequence ID" value="NZ_NJIH01000004.1"/>
</dbReference>
<gene>
    <name evidence="2" type="ORF">CEY11_09845</name>
</gene>
<dbReference type="AlphaFoldDB" id="A0A225MLL9"/>
<dbReference type="OrthoDB" id="8686803at2"/>
<keyword evidence="2" id="KW-0560">Oxidoreductase</keyword>
<reference evidence="3" key="1">
    <citation type="submission" date="2017-06" db="EMBL/GenBank/DDBJ databases">
        <title>Herbaspirillum phytohormonus sp. nov., isolated from the root nodule of Robinia pseudoacacia in lead-zinc mine.</title>
        <authorList>
            <person name="Fan M."/>
            <person name="Lin Y."/>
        </authorList>
    </citation>
    <scope>NUCLEOTIDE SEQUENCE [LARGE SCALE GENOMIC DNA]</scope>
    <source>
        <strain evidence="3">SC-089</strain>
    </source>
</reference>
<dbReference type="InterPro" id="IPR007138">
    <property type="entry name" value="ABM_dom"/>
</dbReference>
<keyword evidence="2" id="KW-0503">Monooxygenase</keyword>
<dbReference type="GO" id="GO:0004497">
    <property type="term" value="F:monooxygenase activity"/>
    <property type="evidence" value="ECO:0007669"/>
    <property type="project" value="UniProtKB-KW"/>
</dbReference>
<dbReference type="InterPro" id="IPR011008">
    <property type="entry name" value="Dimeric_a/b-barrel"/>
</dbReference>
<comment type="caution">
    <text evidence="2">The sequence shown here is derived from an EMBL/GenBank/DDBJ whole genome shotgun (WGS) entry which is preliminary data.</text>
</comment>
<evidence type="ECO:0000259" key="1">
    <source>
        <dbReference type="Pfam" id="PF03992"/>
    </source>
</evidence>
<feature type="domain" description="ABM" evidence="1">
    <location>
        <begin position="4"/>
        <end position="81"/>
    </location>
</feature>
<dbReference type="Pfam" id="PF03992">
    <property type="entry name" value="ABM"/>
    <property type="match status" value="1"/>
</dbReference>
<keyword evidence="3" id="KW-1185">Reference proteome</keyword>
<dbReference type="SUPFAM" id="SSF54909">
    <property type="entry name" value="Dimeric alpha+beta barrel"/>
    <property type="match status" value="1"/>
</dbReference>
<name>A0A225MLL9_9BURK</name>
<accession>A0A225MLL9</accession>